<comment type="catalytic activity">
    <reaction evidence="1">
        <text>S-ubiquitinyl-[E2 ubiquitin-conjugating enzyme]-L-cysteine + [acceptor protein]-L-lysine = [E2 ubiquitin-conjugating enzyme]-L-cysteine + N(6)-ubiquitinyl-[acceptor protein]-L-lysine.</text>
        <dbReference type="EC" id="2.3.2.27"/>
    </reaction>
</comment>
<evidence type="ECO:0000256" key="9">
    <source>
        <dbReference type="SAM" id="Phobius"/>
    </source>
</evidence>
<reference evidence="11" key="1">
    <citation type="submission" date="2023-07" db="EMBL/GenBank/DDBJ databases">
        <title>A chromosome-level genome assembly of Lolium multiflorum.</title>
        <authorList>
            <person name="Chen Y."/>
            <person name="Copetti D."/>
            <person name="Kolliker R."/>
            <person name="Studer B."/>
        </authorList>
    </citation>
    <scope>NUCLEOTIDE SEQUENCE</scope>
    <source>
        <strain evidence="11">02402/16</strain>
        <tissue evidence="11">Leaf</tissue>
    </source>
</reference>
<dbReference type="SUPFAM" id="SSF57850">
    <property type="entry name" value="RING/U-box"/>
    <property type="match status" value="1"/>
</dbReference>
<protein>
    <recommendedName>
        <fullName evidence="2">RING-type E3 ubiquitin transferase</fullName>
        <ecNumber evidence="2">2.3.2.27</ecNumber>
    </recommendedName>
</protein>
<name>A0AAD8QWX8_LOLMU</name>
<evidence type="ECO:0000313" key="12">
    <source>
        <dbReference type="Proteomes" id="UP001231189"/>
    </source>
</evidence>
<evidence type="ECO:0000256" key="5">
    <source>
        <dbReference type="ARBA" id="ARBA00022833"/>
    </source>
</evidence>
<accession>A0AAD8QWX8</accession>
<dbReference type="SMART" id="SM00184">
    <property type="entry name" value="RING"/>
    <property type="match status" value="1"/>
</dbReference>
<dbReference type="Proteomes" id="UP001231189">
    <property type="component" value="Unassembled WGS sequence"/>
</dbReference>
<dbReference type="EC" id="2.3.2.27" evidence="2"/>
<keyword evidence="9" id="KW-0472">Membrane</keyword>
<dbReference type="GO" id="GO:0008270">
    <property type="term" value="F:zinc ion binding"/>
    <property type="evidence" value="ECO:0007669"/>
    <property type="project" value="UniProtKB-KW"/>
</dbReference>
<dbReference type="CDD" id="cd16454">
    <property type="entry name" value="RING-H2_PA-TM-RING"/>
    <property type="match status" value="1"/>
</dbReference>
<dbReference type="EMBL" id="JAUUTY010000007">
    <property type="protein sequence ID" value="KAK1610381.1"/>
    <property type="molecule type" value="Genomic_DNA"/>
</dbReference>
<feature type="transmembrane region" description="Helical" evidence="9">
    <location>
        <begin position="44"/>
        <end position="68"/>
    </location>
</feature>
<evidence type="ECO:0000256" key="3">
    <source>
        <dbReference type="ARBA" id="ARBA00022723"/>
    </source>
</evidence>
<dbReference type="FunFam" id="3.30.40.10:FF:000984">
    <property type="entry name" value="Putative RING zinc finger domain superfamily protein"/>
    <property type="match status" value="1"/>
</dbReference>
<evidence type="ECO:0000256" key="7">
    <source>
        <dbReference type="PROSITE-ProRule" id="PRU00175"/>
    </source>
</evidence>
<dbReference type="GO" id="GO:0061630">
    <property type="term" value="F:ubiquitin protein ligase activity"/>
    <property type="evidence" value="ECO:0007669"/>
    <property type="project" value="UniProtKB-EC"/>
</dbReference>
<evidence type="ECO:0000256" key="2">
    <source>
        <dbReference type="ARBA" id="ARBA00012483"/>
    </source>
</evidence>
<dbReference type="InterPro" id="IPR053238">
    <property type="entry name" value="RING-H2_zinc_finger"/>
</dbReference>
<evidence type="ECO:0000256" key="8">
    <source>
        <dbReference type="SAM" id="MobiDB-lite"/>
    </source>
</evidence>
<gene>
    <name evidence="11" type="ORF">QYE76_034054</name>
</gene>
<comment type="similarity">
    <text evidence="6">Belongs to the RING-type zinc finger family. ATL subfamily.</text>
</comment>
<dbReference type="AlphaFoldDB" id="A0AAD8QWX8"/>
<comment type="caution">
    <text evidence="11">The sequence shown here is derived from an EMBL/GenBank/DDBJ whole genome shotgun (WGS) entry which is preliminary data.</text>
</comment>
<evidence type="ECO:0000256" key="6">
    <source>
        <dbReference type="ARBA" id="ARBA00024209"/>
    </source>
</evidence>
<keyword evidence="12" id="KW-1185">Reference proteome</keyword>
<organism evidence="11 12">
    <name type="scientific">Lolium multiflorum</name>
    <name type="common">Italian ryegrass</name>
    <name type="synonym">Lolium perenne subsp. multiflorum</name>
    <dbReference type="NCBI Taxonomy" id="4521"/>
    <lineage>
        <taxon>Eukaryota</taxon>
        <taxon>Viridiplantae</taxon>
        <taxon>Streptophyta</taxon>
        <taxon>Embryophyta</taxon>
        <taxon>Tracheophyta</taxon>
        <taxon>Spermatophyta</taxon>
        <taxon>Magnoliopsida</taxon>
        <taxon>Liliopsida</taxon>
        <taxon>Poales</taxon>
        <taxon>Poaceae</taxon>
        <taxon>BOP clade</taxon>
        <taxon>Pooideae</taxon>
        <taxon>Poodae</taxon>
        <taxon>Poeae</taxon>
        <taxon>Poeae Chloroplast Group 2 (Poeae type)</taxon>
        <taxon>Loliodinae</taxon>
        <taxon>Loliinae</taxon>
        <taxon>Lolium</taxon>
    </lineage>
</organism>
<keyword evidence="9" id="KW-0812">Transmembrane</keyword>
<sequence>MAQLPPGISPPPPSWSFPPSLPRLLPPPPPEPPLSNHKPSTSQAWIIVGIIIAFVTSLLVLITVWAFCKYYRHRRAHAAAAPADTVVRPLPEHGSPAVVEERPLRQAYAANPTAVLPAFMYSRSVKHNLAGGGEEAATCSVCLEELQLGETVRLLPVCLHLYHAQCIDAWLDAHSTCPLCRSDTDRSDTDPATHPVFFLAWLRV</sequence>
<evidence type="ECO:0000313" key="11">
    <source>
        <dbReference type="EMBL" id="KAK1610381.1"/>
    </source>
</evidence>
<dbReference type="PANTHER" id="PTHR14155:SF518">
    <property type="entry name" value="RING-TYPE DOMAIN-CONTAINING PROTEIN"/>
    <property type="match status" value="1"/>
</dbReference>
<keyword evidence="4 7" id="KW-0863">Zinc-finger</keyword>
<dbReference type="Gene3D" id="3.30.40.10">
    <property type="entry name" value="Zinc/RING finger domain, C3HC4 (zinc finger)"/>
    <property type="match status" value="1"/>
</dbReference>
<feature type="domain" description="RING-type" evidence="10">
    <location>
        <begin position="139"/>
        <end position="181"/>
    </location>
</feature>
<evidence type="ECO:0000256" key="1">
    <source>
        <dbReference type="ARBA" id="ARBA00000900"/>
    </source>
</evidence>
<evidence type="ECO:0000256" key="4">
    <source>
        <dbReference type="ARBA" id="ARBA00022771"/>
    </source>
</evidence>
<dbReference type="PROSITE" id="PS50089">
    <property type="entry name" value="ZF_RING_2"/>
    <property type="match status" value="1"/>
</dbReference>
<dbReference type="PANTHER" id="PTHR14155">
    <property type="entry name" value="RING FINGER DOMAIN-CONTAINING"/>
    <property type="match status" value="1"/>
</dbReference>
<keyword evidence="5" id="KW-0862">Zinc</keyword>
<feature type="region of interest" description="Disordered" evidence="8">
    <location>
        <begin position="19"/>
        <end position="38"/>
    </location>
</feature>
<keyword evidence="3" id="KW-0479">Metal-binding</keyword>
<keyword evidence="9" id="KW-1133">Transmembrane helix</keyword>
<dbReference type="Pfam" id="PF13639">
    <property type="entry name" value="zf-RING_2"/>
    <property type="match status" value="1"/>
</dbReference>
<feature type="compositionally biased region" description="Pro residues" evidence="8">
    <location>
        <begin position="19"/>
        <end position="33"/>
    </location>
</feature>
<dbReference type="InterPro" id="IPR001841">
    <property type="entry name" value="Znf_RING"/>
</dbReference>
<evidence type="ECO:0000259" key="10">
    <source>
        <dbReference type="PROSITE" id="PS50089"/>
    </source>
</evidence>
<proteinExistence type="inferred from homology"/>
<dbReference type="InterPro" id="IPR013083">
    <property type="entry name" value="Znf_RING/FYVE/PHD"/>
</dbReference>